<reference evidence="2 3" key="1">
    <citation type="submission" date="2019-01" db="EMBL/GenBank/DDBJ databases">
        <authorList>
            <person name="Chen W.-M."/>
        </authorList>
    </citation>
    <scope>NUCLEOTIDE SEQUENCE [LARGE SCALE GENOMIC DNA]</scope>
    <source>
        <strain evidence="2 3">KYPC3</strain>
    </source>
</reference>
<dbReference type="EMBL" id="SACS01000009">
    <property type="protein sequence ID" value="RVU37543.1"/>
    <property type="molecule type" value="Genomic_DNA"/>
</dbReference>
<protein>
    <submittedName>
        <fullName evidence="2">Anti-sigma factor antagonist</fullName>
    </submittedName>
</protein>
<accession>A0A437QSQ0</accession>
<dbReference type="Gene3D" id="3.30.750.24">
    <property type="entry name" value="STAS domain"/>
    <property type="match status" value="1"/>
</dbReference>
<name>A0A437QSQ0_9GAMM</name>
<dbReference type="Pfam" id="PF01740">
    <property type="entry name" value="STAS"/>
    <property type="match status" value="1"/>
</dbReference>
<dbReference type="Proteomes" id="UP000283077">
    <property type="component" value="Unassembled WGS sequence"/>
</dbReference>
<dbReference type="InterPro" id="IPR002645">
    <property type="entry name" value="STAS_dom"/>
</dbReference>
<gene>
    <name evidence="2" type="ORF">EOE67_10180</name>
</gene>
<keyword evidence="3" id="KW-1185">Reference proteome</keyword>
<dbReference type="PROSITE" id="PS50801">
    <property type="entry name" value="STAS"/>
    <property type="match status" value="1"/>
</dbReference>
<dbReference type="AlphaFoldDB" id="A0A437QSQ0"/>
<evidence type="ECO:0000313" key="2">
    <source>
        <dbReference type="EMBL" id="RVU37543.1"/>
    </source>
</evidence>
<feature type="domain" description="STAS" evidence="1">
    <location>
        <begin position="1"/>
        <end position="87"/>
    </location>
</feature>
<evidence type="ECO:0000313" key="3">
    <source>
        <dbReference type="Proteomes" id="UP000283077"/>
    </source>
</evidence>
<dbReference type="SUPFAM" id="SSF52091">
    <property type="entry name" value="SpoIIaa-like"/>
    <property type="match status" value="1"/>
</dbReference>
<dbReference type="InterPro" id="IPR036513">
    <property type="entry name" value="STAS_dom_sf"/>
</dbReference>
<evidence type="ECO:0000259" key="1">
    <source>
        <dbReference type="PROSITE" id="PS50801"/>
    </source>
</evidence>
<proteinExistence type="predicted"/>
<comment type="caution">
    <text evidence="2">The sequence shown here is derived from an EMBL/GenBank/DDBJ whole genome shotgun (WGS) entry which is preliminary data.</text>
</comment>
<organism evidence="2 3">
    <name type="scientific">Rheinheimera riviphila</name>
    <dbReference type="NCBI Taxonomy" id="1834037"/>
    <lineage>
        <taxon>Bacteria</taxon>
        <taxon>Pseudomonadati</taxon>
        <taxon>Pseudomonadota</taxon>
        <taxon>Gammaproteobacteria</taxon>
        <taxon>Chromatiales</taxon>
        <taxon>Chromatiaceae</taxon>
        <taxon>Rheinheimera</taxon>
    </lineage>
</organism>
<dbReference type="RefSeq" id="WP_127698980.1">
    <property type="nucleotide sequence ID" value="NZ_SACS01000009.1"/>
</dbReference>
<dbReference type="CDD" id="cd07043">
    <property type="entry name" value="STAS_anti-anti-sigma_factors"/>
    <property type="match status" value="1"/>
</dbReference>
<sequence length="104" mass="11454">MPLTMTQKADFVIAEFDTELTIFNVREAHSILQAGLAKAPDRLILDVTALQDLDSAGLQLLLWTLAQVRAPAQAVISAGDNPQFSRVSDLYAVQWPTHFTSQDD</sequence>
<dbReference type="OrthoDB" id="6388159at2"/>